<feature type="compositionally biased region" description="Polar residues" evidence="1">
    <location>
        <begin position="25"/>
        <end position="37"/>
    </location>
</feature>
<feature type="non-terminal residue" evidence="2">
    <location>
        <position position="94"/>
    </location>
</feature>
<evidence type="ECO:0000313" key="3">
    <source>
        <dbReference type="Proteomes" id="UP000626109"/>
    </source>
</evidence>
<dbReference type="EMBL" id="CAJNNW010025472">
    <property type="protein sequence ID" value="CAE8677357.1"/>
    <property type="molecule type" value="Genomic_DNA"/>
</dbReference>
<accession>A0A813JI99</accession>
<dbReference type="Proteomes" id="UP000626109">
    <property type="component" value="Unassembled WGS sequence"/>
</dbReference>
<protein>
    <submittedName>
        <fullName evidence="2">Uncharacterized protein</fullName>
    </submittedName>
</protein>
<comment type="caution">
    <text evidence="2">The sequence shown here is derived from an EMBL/GenBank/DDBJ whole genome shotgun (WGS) entry which is preliminary data.</text>
</comment>
<evidence type="ECO:0000313" key="2">
    <source>
        <dbReference type="EMBL" id="CAE8677357.1"/>
    </source>
</evidence>
<feature type="compositionally biased region" description="Basic and acidic residues" evidence="1">
    <location>
        <begin position="65"/>
        <end position="87"/>
    </location>
</feature>
<feature type="compositionally biased region" description="Low complexity" evidence="1">
    <location>
        <begin position="1"/>
        <end position="12"/>
    </location>
</feature>
<proteinExistence type="predicted"/>
<feature type="region of interest" description="Disordered" evidence="1">
    <location>
        <begin position="61"/>
        <end position="94"/>
    </location>
</feature>
<organism evidence="2 3">
    <name type="scientific">Polarella glacialis</name>
    <name type="common">Dinoflagellate</name>
    <dbReference type="NCBI Taxonomy" id="89957"/>
    <lineage>
        <taxon>Eukaryota</taxon>
        <taxon>Sar</taxon>
        <taxon>Alveolata</taxon>
        <taxon>Dinophyceae</taxon>
        <taxon>Suessiales</taxon>
        <taxon>Suessiaceae</taxon>
        <taxon>Polarella</taxon>
    </lineage>
</organism>
<sequence length="94" mass="9922">VATPAAPATPAAVRSYLKVSENERTPATTGGRTSLRSQTEDDDDVEPDIANTPLQKMLFASDSGSARKQEAQLSEHDNAGELSKRLLDGPPGLC</sequence>
<feature type="region of interest" description="Disordered" evidence="1">
    <location>
        <begin position="1"/>
        <end position="49"/>
    </location>
</feature>
<name>A0A813JI99_POLGL</name>
<gene>
    <name evidence="2" type="ORF">PGLA2088_LOCUS20288</name>
</gene>
<evidence type="ECO:0000256" key="1">
    <source>
        <dbReference type="SAM" id="MobiDB-lite"/>
    </source>
</evidence>
<dbReference type="AlphaFoldDB" id="A0A813JI99"/>
<reference evidence="2" key="1">
    <citation type="submission" date="2021-02" db="EMBL/GenBank/DDBJ databases">
        <authorList>
            <person name="Dougan E. K."/>
            <person name="Rhodes N."/>
            <person name="Thang M."/>
            <person name="Chan C."/>
        </authorList>
    </citation>
    <scope>NUCLEOTIDE SEQUENCE</scope>
</reference>